<name>A0AC34FZU4_9BILA</name>
<reference evidence="2" key="1">
    <citation type="submission" date="2022-11" db="UniProtKB">
        <authorList>
            <consortium name="WormBaseParasite"/>
        </authorList>
    </citation>
    <scope>IDENTIFICATION</scope>
</reference>
<evidence type="ECO:0000313" key="1">
    <source>
        <dbReference type="Proteomes" id="UP000887579"/>
    </source>
</evidence>
<protein>
    <submittedName>
        <fullName evidence="2">ATP-dependent RNA helicase</fullName>
    </submittedName>
</protein>
<accession>A0AC34FZU4</accession>
<dbReference type="Proteomes" id="UP000887579">
    <property type="component" value="Unplaced"/>
</dbReference>
<organism evidence="1 2">
    <name type="scientific">Panagrolaimus sp. ES5</name>
    <dbReference type="NCBI Taxonomy" id="591445"/>
    <lineage>
        <taxon>Eukaryota</taxon>
        <taxon>Metazoa</taxon>
        <taxon>Ecdysozoa</taxon>
        <taxon>Nematoda</taxon>
        <taxon>Chromadorea</taxon>
        <taxon>Rhabditida</taxon>
        <taxon>Tylenchina</taxon>
        <taxon>Panagrolaimomorpha</taxon>
        <taxon>Panagrolaimoidea</taxon>
        <taxon>Panagrolaimidae</taxon>
        <taxon>Panagrolaimus</taxon>
    </lineage>
</organism>
<sequence>IPATDRDLIFKAFILPSDETCAIDVIVASDKISCGVSTPAELVVNYDIPYDVSTYILRVGRTGRNGHCGEAYTFVNSVNMDSMAYEDRKNLSCMLTAAKKTDFAPFPAALEEFHQKFIS</sequence>
<evidence type="ECO:0000313" key="2">
    <source>
        <dbReference type="WBParaSite" id="ES5_v2.g23059.t1"/>
    </source>
</evidence>
<proteinExistence type="predicted"/>
<dbReference type="WBParaSite" id="ES5_v2.g23059.t1">
    <property type="protein sequence ID" value="ES5_v2.g23059.t1"/>
    <property type="gene ID" value="ES5_v2.g23059"/>
</dbReference>